<evidence type="ECO:0000313" key="2">
    <source>
        <dbReference type="Proteomes" id="UP000792457"/>
    </source>
</evidence>
<dbReference type="Proteomes" id="UP000792457">
    <property type="component" value="Unassembled WGS sequence"/>
</dbReference>
<proteinExistence type="predicted"/>
<sequence length="109" mass="12095">MRVDLGNERAQNFSIKLQDIGESRLAVESSDKIRLPFNFHNLMSPTSTCTLTVRIQYGVKTPCAAIRAFRHGKESESARYVAGEHTAMQFVADYKSSTVVAGGPQRRSC</sequence>
<comment type="caution">
    <text evidence="1">The sequence shown here is derived from an EMBL/GenBank/DDBJ whole genome shotgun (WGS) entry which is preliminary data.</text>
</comment>
<reference evidence="1" key="1">
    <citation type="submission" date="2013-04" db="EMBL/GenBank/DDBJ databases">
        <authorList>
            <person name="Qu J."/>
            <person name="Murali S.C."/>
            <person name="Bandaranaike D."/>
            <person name="Bellair M."/>
            <person name="Blankenburg K."/>
            <person name="Chao H."/>
            <person name="Dinh H."/>
            <person name="Doddapaneni H."/>
            <person name="Downs B."/>
            <person name="Dugan-Rocha S."/>
            <person name="Elkadiri S."/>
            <person name="Gnanaolivu R.D."/>
            <person name="Hernandez B."/>
            <person name="Javaid M."/>
            <person name="Jayaseelan J.C."/>
            <person name="Lee S."/>
            <person name="Li M."/>
            <person name="Ming W."/>
            <person name="Munidasa M."/>
            <person name="Muniz J."/>
            <person name="Nguyen L."/>
            <person name="Ongeri F."/>
            <person name="Osuji N."/>
            <person name="Pu L.-L."/>
            <person name="Puazo M."/>
            <person name="Qu C."/>
            <person name="Quiroz J."/>
            <person name="Raj R."/>
            <person name="Weissenberger G."/>
            <person name="Xin Y."/>
            <person name="Zou X."/>
            <person name="Han Y."/>
            <person name="Richards S."/>
            <person name="Worley K."/>
            <person name="Muzny D."/>
            <person name="Gibbs R."/>
        </authorList>
    </citation>
    <scope>NUCLEOTIDE SEQUENCE</scope>
    <source>
        <strain evidence="1">Sampled in the wild</strain>
    </source>
</reference>
<organism evidence="1 2">
    <name type="scientific">Ladona fulva</name>
    <name type="common">Scarce chaser dragonfly</name>
    <name type="synonym">Libellula fulva</name>
    <dbReference type="NCBI Taxonomy" id="123851"/>
    <lineage>
        <taxon>Eukaryota</taxon>
        <taxon>Metazoa</taxon>
        <taxon>Ecdysozoa</taxon>
        <taxon>Arthropoda</taxon>
        <taxon>Hexapoda</taxon>
        <taxon>Insecta</taxon>
        <taxon>Pterygota</taxon>
        <taxon>Palaeoptera</taxon>
        <taxon>Odonata</taxon>
        <taxon>Epiprocta</taxon>
        <taxon>Anisoptera</taxon>
        <taxon>Libelluloidea</taxon>
        <taxon>Libellulidae</taxon>
        <taxon>Ladona</taxon>
    </lineage>
</organism>
<gene>
    <name evidence="1" type="ORF">J437_LFUL005164</name>
</gene>
<name>A0A8K0KRN6_LADFU</name>
<reference evidence="1" key="2">
    <citation type="submission" date="2017-10" db="EMBL/GenBank/DDBJ databases">
        <title>Ladona fulva Genome sequencing and assembly.</title>
        <authorList>
            <person name="Murali S."/>
            <person name="Richards S."/>
            <person name="Bandaranaike D."/>
            <person name="Bellair M."/>
            <person name="Blankenburg K."/>
            <person name="Chao H."/>
            <person name="Dinh H."/>
            <person name="Doddapaneni H."/>
            <person name="Dugan-Rocha S."/>
            <person name="Elkadiri S."/>
            <person name="Gnanaolivu R."/>
            <person name="Hernandez B."/>
            <person name="Skinner E."/>
            <person name="Javaid M."/>
            <person name="Lee S."/>
            <person name="Li M."/>
            <person name="Ming W."/>
            <person name="Munidasa M."/>
            <person name="Muniz J."/>
            <person name="Nguyen L."/>
            <person name="Hughes D."/>
            <person name="Osuji N."/>
            <person name="Pu L.-L."/>
            <person name="Puazo M."/>
            <person name="Qu C."/>
            <person name="Quiroz J."/>
            <person name="Raj R."/>
            <person name="Weissenberger G."/>
            <person name="Xin Y."/>
            <person name="Zou X."/>
            <person name="Han Y."/>
            <person name="Worley K."/>
            <person name="Muzny D."/>
            <person name="Gibbs R."/>
        </authorList>
    </citation>
    <scope>NUCLEOTIDE SEQUENCE</scope>
    <source>
        <strain evidence="1">Sampled in the wild</strain>
    </source>
</reference>
<keyword evidence="2" id="KW-1185">Reference proteome</keyword>
<protein>
    <submittedName>
        <fullName evidence="1">Uncharacterized protein</fullName>
    </submittedName>
</protein>
<dbReference type="EMBL" id="KZ309122">
    <property type="protein sequence ID" value="KAG8237058.1"/>
    <property type="molecule type" value="Genomic_DNA"/>
</dbReference>
<evidence type="ECO:0000313" key="1">
    <source>
        <dbReference type="EMBL" id="KAG8237058.1"/>
    </source>
</evidence>
<accession>A0A8K0KRN6</accession>
<dbReference type="AlphaFoldDB" id="A0A8K0KRN6"/>